<gene>
    <name evidence="1" type="ORF">ACFFGT_22875</name>
</gene>
<protein>
    <recommendedName>
        <fullName evidence="3">DUF885 domain-containing protein</fullName>
    </recommendedName>
</protein>
<reference evidence="1 2" key="1">
    <citation type="submission" date="2024-09" db="EMBL/GenBank/DDBJ databases">
        <authorList>
            <person name="Sun Q."/>
            <person name="Mori K."/>
        </authorList>
    </citation>
    <scope>NUCLEOTIDE SEQUENCE [LARGE SCALE GENOMIC DNA]</scope>
    <source>
        <strain evidence="1 2">NCAIM B.02415</strain>
    </source>
</reference>
<dbReference type="EMBL" id="JBHLTS010000071">
    <property type="protein sequence ID" value="MFC0517071.1"/>
    <property type="molecule type" value="Genomic_DNA"/>
</dbReference>
<comment type="caution">
    <text evidence="1">The sequence shown here is derived from an EMBL/GenBank/DDBJ whole genome shotgun (WGS) entry which is preliminary data.</text>
</comment>
<accession>A0ABV6LC99</accession>
<proteinExistence type="predicted"/>
<dbReference type="RefSeq" id="WP_377024838.1">
    <property type="nucleotide sequence ID" value="NZ_JBHLTS010000071.1"/>
</dbReference>
<organism evidence="1 2">
    <name type="scientific">Mucilaginibacter angelicae</name>
    <dbReference type="NCBI Taxonomy" id="869718"/>
    <lineage>
        <taxon>Bacteria</taxon>
        <taxon>Pseudomonadati</taxon>
        <taxon>Bacteroidota</taxon>
        <taxon>Sphingobacteriia</taxon>
        <taxon>Sphingobacteriales</taxon>
        <taxon>Sphingobacteriaceae</taxon>
        <taxon>Mucilaginibacter</taxon>
    </lineage>
</organism>
<name>A0ABV6LC99_9SPHI</name>
<dbReference type="Proteomes" id="UP001589828">
    <property type="component" value="Unassembled WGS sequence"/>
</dbReference>
<evidence type="ECO:0000313" key="2">
    <source>
        <dbReference type="Proteomes" id="UP001589828"/>
    </source>
</evidence>
<sequence>MELLSCATFTRTRSFAMKKLLFFAPLLLLFSCGHDPAQKLENKKLNSLAVEYVKLGLSIGQYDGDFVDAYYGPDSLKPKQEPLKTFPKDSLLASANSLMNDLRAIANTTKIDTNKIRANWMADQLIAFSRRIRIFSGEERPFDEESRELFGVAAPVYTDDFFKGQVTLLDSILPGKGNVNDRFQKLANKFIIPKDKLDPVIKAAIAEARKRTLAHYQLPAGETFTLEYVTNKPWSGYNWYKGGYKSTVQINTDLKIFIDRAIDVGSHESYPGHHVYNMLLEKNLYHDKGWVEISLYPLFSPQSLIAEGSANYGIEVAFPGDDKIKFAKNVLLPLAGLDTAGVDLYFKALAIKGTLNYARNEAARGLINNTMSQDKALSYLKKYCLMNDETAQKSISFIKKYRSYVINYNYGQDLVKNYIESNGGTAKAPAKRWELFGKLLSQEVEPVSLVKK</sequence>
<keyword evidence="2" id="KW-1185">Reference proteome</keyword>
<evidence type="ECO:0008006" key="3">
    <source>
        <dbReference type="Google" id="ProtNLM"/>
    </source>
</evidence>
<evidence type="ECO:0000313" key="1">
    <source>
        <dbReference type="EMBL" id="MFC0517071.1"/>
    </source>
</evidence>